<sequence length="126" mass="12857">MTPLIIGMTACLLILSMGVTAAGSAFLAGRRLQNLCDGAATAAVGAVDRQRYAAEGAGQTLPLSGAAGQRVREYLQLRGTDVRATTRVGDGAVTVACSNDAPITFGFLVGSPTIPRYATSTARPSL</sequence>
<feature type="chain" id="PRO_5036729647" description="Putative Flp pilus-assembly TadG-like N-terminal domain-containing protein" evidence="1">
    <location>
        <begin position="22"/>
        <end position="126"/>
    </location>
</feature>
<accession>A0A939C5L8</accession>
<comment type="caution">
    <text evidence="3">The sequence shown here is derived from an EMBL/GenBank/DDBJ whole genome shotgun (WGS) entry which is preliminary data.</text>
</comment>
<evidence type="ECO:0000256" key="1">
    <source>
        <dbReference type="SAM" id="SignalP"/>
    </source>
</evidence>
<evidence type="ECO:0000259" key="2">
    <source>
        <dbReference type="Pfam" id="PF13400"/>
    </source>
</evidence>
<organism evidence="3 4">
    <name type="scientific">Nakamurella flavida</name>
    <dbReference type="NCBI Taxonomy" id="363630"/>
    <lineage>
        <taxon>Bacteria</taxon>
        <taxon>Bacillati</taxon>
        <taxon>Actinomycetota</taxon>
        <taxon>Actinomycetes</taxon>
        <taxon>Nakamurellales</taxon>
        <taxon>Nakamurellaceae</taxon>
        <taxon>Nakamurella</taxon>
    </lineage>
</organism>
<keyword evidence="1" id="KW-0732">Signal</keyword>
<protein>
    <recommendedName>
        <fullName evidence="2">Putative Flp pilus-assembly TadG-like N-terminal domain-containing protein</fullName>
    </recommendedName>
</protein>
<dbReference type="Proteomes" id="UP000663801">
    <property type="component" value="Unassembled WGS sequence"/>
</dbReference>
<name>A0A939C5L8_9ACTN</name>
<proteinExistence type="predicted"/>
<feature type="domain" description="Putative Flp pilus-assembly TadG-like N-terminal" evidence="2">
    <location>
        <begin position="1"/>
        <end position="44"/>
    </location>
</feature>
<evidence type="ECO:0000313" key="4">
    <source>
        <dbReference type="Proteomes" id="UP000663801"/>
    </source>
</evidence>
<keyword evidence="4" id="KW-1185">Reference proteome</keyword>
<dbReference type="InterPro" id="IPR028087">
    <property type="entry name" value="Tad_N"/>
</dbReference>
<feature type="signal peptide" evidence="1">
    <location>
        <begin position="1"/>
        <end position="21"/>
    </location>
</feature>
<evidence type="ECO:0000313" key="3">
    <source>
        <dbReference type="EMBL" id="MBM9477029.1"/>
    </source>
</evidence>
<dbReference type="Pfam" id="PF13400">
    <property type="entry name" value="Tad"/>
    <property type="match status" value="1"/>
</dbReference>
<dbReference type="EMBL" id="JAERWL010000009">
    <property type="protein sequence ID" value="MBM9477029.1"/>
    <property type="molecule type" value="Genomic_DNA"/>
</dbReference>
<reference evidence="3" key="1">
    <citation type="submission" date="2021-01" db="EMBL/GenBank/DDBJ databases">
        <title>KCTC 19127 draft genome.</title>
        <authorList>
            <person name="An D."/>
        </authorList>
    </citation>
    <scope>NUCLEOTIDE SEQUENCE</scope>
    <source>
        <strain evidence="3">KCTC 19127</strain>
    </source>
</reference>
<dbReference type="AlphaFoldDB" id="A0A939C5L8"/>
<dbReference type="RefSeq" id="WP_205257135.1">
    <property type="nucleotide sequence ID" value="NZ_BAAAPV010000001.1"/>
</dbReference>
<gene>
    <name evidence="3" type="ORF">JL107_11270</name>
</gene>